<gene>
    <name evidence="2" type="primary">Dere\GG26352</name>
    <name evidence="2" type="synonym">GG26352</name>
    <name evidence="2" type="ORF">Dere_GG26352</name>
</gene>
<evidence type="ECO:0000313" key="2">
    <source>
        <dbReference type="EMBL" id="KQS61924.1"/>
    </source>
</evidence>
<accession>A0A0Q5VL18</accession>
<keyword evidence="1" id="KW-0175">Coiled coil</keyword>
<reference evidence="2 3" key="2">
    <citation type="journal article" date="2008" name="Bioinformatics">
        <title>Assembly reconciliation.</title>
        <authorList>
            <person name="Zimin A.V."/>
            <person name="Smith D.R."/>
            <person name="Sutton G."/>
            <person name="Yorke J.A."/>
        </authorList>
    </citation>
    <scope>NUCLEOTIDE SEQUENCE [LARGE SCALE GENOMIC DNA]</scope>
    <source>
        <strain evidence="2 3">TSC#14021-0224.01</strain>
    </source>
</reference>
<keyword evidence="3" id="KW-1185">Reference proteome</keyword>
<feature type="coiled-coil region" evidence="1">
    <location>
        <begin position="304"/>
        <end position="331"/>
    </location>
</feature>
<proteinExistence type="predicted"/>
<dbReference type="EMBL" id="CH954179">
    <property type="protein sequence ID" value="KQS61924.1"/>
    <property type="molecule type" value="Genomic_DNA"/>
</dbReference>
<dbReference type="KEGG" id="der:26526176"/>
<dbReference type="Proteomes" id="UP000008711">
    <property type="component" value="Unassembled WGS sequence"/>
</dbReference>
<organism evidence="2 3">
    <name type="scientific">Drosophila erecta</name>
    <name type="common">Fruit fly</name>
    <dbReference type="NCBI Taxonomy" id="7220"/>
    <lineage>
        <taxon>Eukaryota</taxon>
        <taxon>Metazoa</taxon>
        <taxon>Ecdysozoa</taxon>
        <taxon>Arthropoda</taxon>
        <taxon>Hexapoda</taxon>
        <taxon>Insecta</taxon>
        <taxon>Pterygota</taxon>
        <taxon>Neoptera</taxon>
        <taxon>Endopterygota</taxon>
        <taxon>Diptera</taxon>
        <taxon>Brachycera</taxon>
        <taxon>Muscomorpha</taxon>
        <taxon>Ephydroidea</taxon>
        <taxon>Drosophilidae</taxon>
        <taxon>Drosophila</taxon>
        <taxon>Sophophora</taxon>
    </lineage>
</organism>
<dbReference type="AlphaFoldDB" id="A0A0Q5VL18"/>
<reference evidence="2 3" key="1">
    <citation type="journal article" date="2007" name="Nature">
        <title>Evolution of genes and genomes on the Drosophila phylogeny.</title>
        <authorList>
            <consortium name="Drosophila 12 Genomes Consortium"/>
            <person name="Clark A.G."/>
            <person name="Eisen M.B."/>
            <person name="Smith D.R."/>
            <person name="Bergman C.M."/>
            <person name="Oliver B."/>
            <person name="Markow T.A."/>
            <person name="Kaufman T.C."/>
            <person name="Kellis M."/>
            <person name="Gelbart W."/>
            <person name="Iyer V.N."/>
            <person name="Pollard D.A."/>
            <person name="Sackton T.B."/>
            <person name="Larracuente A.M."/>
            <person name="Singh N.D."/>
            <person name="Abad J.P."/>
            <person name="Abt D.N."/>
            <person name="Adryan B."/>
            <person name="Aguade M."/>
            <person name="Akashi H."/>
            <person name="Anderson W.W."/>
            <person name="Aquadro C.F."/>
            <person name="Ardell D.H."/>
            <person name="Arguello R."/>
            <person name="Artieri C.G."/>
            <person name="Barbash D.A."/>
            <person name="Barker D."/>
            <person name="Barsanti P."/>
            <person name="Batterham P."/>
            <person name="Batzoglou S."/>
            <person name="Begun D."/>
            <person name="Bhutkar A."/>
            <person name="Blanco E."/>
            <person name="Bosak S.A."/>
            <person name="Bradley R.K."/>
            <person name="Brand A.D."/>
            <person name="Brent M.R."/>
            <person name="Brooks A.N."/>
            <person name="Brown R.H."/>
            <person name="Butlin R.K."/>
            <person name="Caggese C."/>
            <person name="Calvi B.R."/>
            <person name="Bernardo de Carvalho A."/>
            <person name="Caspi A."/>
            <person name="Castrezana S."/>
            <person name="Celniker S.E."/>
            <person name="Chang J.L."/>
            <person name="Chapple C."/>
            <person name="Chatterji S."/>
            <person name="Chinwalla A."/>
            <person name="Civetta A."/>
            <person name="Clifton S.W."/>
            <person name="Comeron J.M."/>
            <person name="Costello J.C."/>
            <person name="Coyne J.A."/>
            <person name="Daub J."/>
            <person name="David R.G."/>
            <person name="Delcher A.L."/>
            <person name="Delehaunty K."/>
            <person name="Do C.B."/>
            <person name="Ebling H."/>
            <person name="Edwards K."/>
            <person name="Eickbush T."/>
            <person name="Evans J.D."/>
            <person name="Filipski A."/>
            <person name="Findeiss S."/>
            <person name="Freyhult E."/>
            <person name="Fulton L."/>
            <person name="Fulton R."/>
            <person name="Garcia A.C."/>
            <person name="Gardiner A."/>
            <person name="Garfield D.A."/>
            <person name="Garvin B.E."/>
            <person name="Gibson G."/>
            <person name="Gilbert D."/>
            <person name="Gnerre S."/>
            <person name="Godfrey J."/>
            <person name="Good R."/>
            <person name="Gotea V."/>
            <person name="Gravely B."/>
            <person name="Greenberg A.J."/>
            <person name="Griffiths-Jones S."/>
            <person name="Gross S."/>
            <person name="Guigo R."/>
            <person name="Gustafson E.A."/>
            <person name="Haerty W."/>
            <person name="Hahn M.W."/>
            <person name="Halligan D.L."/>
            <person name="Halpern A.L."/>
            <person name="Halter G.M."/>
            <person name="Han M.V."/>
            <person name="Heger A."/>
            <person name="Hillier L."/>
            <person name="Hinrichs A.S."/>
            <person name="Holmes I."/>
            <person name="Hoskins R.A."/>
            <person name="Hubisz M.J."/>
            <person name="Hultmark D."/>
            <person name="Huntley M.A."/>
            <person name="Jaffe D.B."/>
            <person name="Jagadeeshan S."/>
            <person name="Jeck W.R."/>
            <person name="Johnson J."/>
            <person name="Jones C.D."/>
            <person name="Jordan W.C."/>
            <person name="Karpen G.H."/>
            <person name="Kataoka E."/>
            <person name="Keightley P.D."/>
            <person name="Kheradpour P."/>
            <person name="Kirkness E.F."/>
            <person name="Koerich L.B."/>
            <person name="Kristiansen K."/>
            <person name="Kudrna D."/>
            <person name="Kulathinal R.J."/>
            <person name="Kumar S."/>
            <person name="Kwok R."/>
            <person name="Lander E."/>
            <person name="Langley C.H."/>
            <person name="Lapoint R."/>
            <person name="Lazzaro B.P."/>
            <person name="Lee S.J."/>
            <person name="Levesque L."/>
            <person name="Li R."/>
            <person name="Lin C.F."/>
            <person name="Lin M.F."/>
            <person name="Lindblad-Toh K."/>
            <person name="Llopart A."/>
            <person name="Long M."/>
            <person name="Low L."/>
            <person name="Lozovsky E."/>
            <person name="Lu J."/>
            <person name="Luo M."/>
            <person name="Machado C.A."/>
            <person name="Makalowski W."/>
            <person name="Marzo M."/>
            <person name="Matsuda M."/>
            <person name="Matzkin L."/>
            <person name="McAllister B."/>
            <person name="McBride C.S."/>
            <person name="McKernan B."/>
            <person name="McKernan K."/>
            <person name="Mendez-Lago M."/>
            <person name="Minx P."/>
            <person name="Mollenhauer M.U."/>
            <person name="Montooth K."/>
            <person name="Mount S.M."/>
            <person name="Mu X."/>
            <person name="Myers E."/>
            <person name="Negre B."/>
            <person name="Newfeld S."/>
            <person name="Nielsen R."/>
            <person name="Noor M.A."/>
            <person name="O'Grady P."/>
            <person name="Pachter L."/>
            <person name="Papaceit M."/>
            <person name="Parisi M.J."/>
            <person name="Parisi M."/>
            <person name="Parts L."/>
            <person name="Pedersen J.S."/>
            <person name="Pesole G."/>
            <person name="Phillippy A.M."/>
            <person name="Ponting C.P."/>
            <person name="Pop M."/>
            <person name="Porcelli D."/>
            <person name="Powell J.R."/>
            <person name="Prohaska S."/>
            <person name="Pruitt K."/>
            <person name="Puig M."/>
            <person name="Quesneville H."/>
            <person name="Ram K.R."/>
            <person name="Rand D."/>
            <person name="Rasmussen M.D."/>
            <person name="Reed L.K."/>
            <person name="Reenan R."/>
            <person name="Reily A."/>
            <person name="Remington K.A."/>
            <person name="Rieger T.T."/>
            <person name="Ritchie M.G."/>
            <person name="Robin C."/>
            <person name="Rogers Y.H."/>
            <person name="Rohde C."/>
            <person name="Rozas J."/>
            <person name="Rubenfield M.J."/>
            <person name="Ruiz A."/>
            <person name="Russo S."/>
            <person name="Salzberg S.L."/>
            <person name="Sanchez-Gracia A."/>
            <person name="Saranga D.J."/>
            <person name="Sato H."/>
            <person name="Schaeffer S.W."/>
            <person name="Schatz M.C."/>
            <person name="Schlenke T."/>
            <person name="Schwartz R."/>
            <person name="Segarra C."/>
            <person name="Singh R.S."/>
            <person name="Sirot L."/>
            <person name="Sirota M."/>
            <person name="Sisneros N.B."/>
            <person name="Smith C.D."/>
            <person name="Smith T.F."/>
            <person name="Spieth J."/>
            <person name="Stage D.E."/>
            <person name="Stark A."/>
            <person name="Stephan W."/>
            <person name="Strausberg R.L."/>
            <person name="Strempel S."/>
            <person name="Sturgill D."/>
            <person name="Sutton G."/>
            <person name="Sutton G.G."/>
            <person name="Tao W."/>
            <person name="Teichmann S."/>
            <person name="Tobari Y.N."/>
            <person name="Tomimura Y."/>
            <person name="Tsolas J.M."/>
            <person name="Valente V.L."/>
            <person name="Venter E."/>
            <person name="Venter J.C."/>
            <person name="Vicario S."/>
            <person name="Vieira F.G."/>
            <person name="Vilella A.J."/>
            <person name="Villasante A."/>
            <person name="Walenz B."/>
            <person name="Wang J."/>
            <person name="Wasserman M."/>
            <person name="Watts T."/>
            <person name="Wilson D."/>
            <person name="Wilson R.K."/>
            <person name="Wing R.A."/>
            <person name="Wolfner M.F."/>
            <person name="Wong A."/>
            <person name="Wong G.K."/>
            <person name="Wu C.I."/>
            <person name="Wu G."/>
            <person name="Yamamoto D."/>
            <person name="Yang H.P."/>
            <person name="Yang S.P."/>
            <person name="Yorke J.A."/>
            <person name="Yoshida K."/>
            <person name="Zdobnov E."/>
            <person name="Zhang P."/>
            <person name="Zhang Y."/>
            <person name="Zimin A.V."/>
            <person name="Baldwin J."/>
            <person name="Abdouelleil A."/>
            <person name="Abdulkadir J."/>
            <person name="Abebe A."/>
            <person name="Abera B."/>
            <person name="Abreu J."/>
            <person name="Acer S.C."/>
            <person name="Aftuck L."/>
            <person name="Alexander A."/>
            <person name="An P."/>
            <person name="Anderson E."/>
            <person name="Anderson S."/>
            <person name="Arachi H."/>
            <person name="Azer M."/>
            <person name="Bachantsang P."/>
            <person name="Barry A."/>
            <person name="Bayul T."/>
            <person name="Berlin A."/>
            <person name="Bessette D."/>
            <person name="Bloom T."/>
            <person name="Blye J."/>
            <person name="Boguslavskiy L."/>
            <person name="Bonnet C."/>
            <person name="Boukhgalter B."/>
            <person name="Bourzgui I."/>
            <person name="Brown A."/>
            <person name="Cahill P."/>
            <person name="Channer S."/>
            <person name="Cheshatsang Y."/>
            <person name="Chuda L."/>
            <person name="Citroen M."/>
            <person name="Collymore A."/>
            <person name="Cooke P."/>
            <person name="Costello M."/>
            <person name="D'Aco K."/>
            <person name="Daza R."/>
            <person name="De Haan G."/>
            <person name="DeGray S."/>
            <person name="DeMaso C."/>
            <person name="Dhargay N."/>
            <person name="Dooley K."/>
            <person name="Dooley E."/>
            <person name="Doricent M."/>
            <person name="Dorje P."/>
            <person name="Dorjee K."/>
            <person name="Dupes A."/>
            <person name="Elong R."/>
            <person name="Falk J."/>
            <person name="Farina A."/>
            <person name="Faro S."/>
            <person name="Ferguson D."/>
            <person name="Fisher S."/>
            <person name="Foley C.D."/>
            <person name="Franke A."/>
            <person name="Friedrich D."/>
            <person name="Gadbois L."/>
            <person name="Gearin G."/>
            <person name="Gearin C.R."/>
            <person name="Giannoukos G."/>
            <person name="Goode T."/>
            <person name="Graham J."/>
            <person name="Grandbois E."/>
            <person name="Grewal S."/>
            <person name="Gyaltsen K."/>
            <person name="Hafez N."/>
            <person name="Hagos B."/>
            <person name="Hall J."/>
            <person name="Henson C."/>
            <person name="Hollinger A."/>
            <person name="Honan T."/>
            <person name="Huard M.D."/>
            <person name="Hughes L."/>
            <person name="Hurhula B."/>
            <person name="Husby M.E."/>
            <person name="Kamat A."/>
            <person name="Kanga B."/>
            <person name="Kashin S."/>
            <person name="Khazanovich D."/>
            <person name="Kisner P."/>
            <person name="Lance K."/>
            <person name="Lara M."/>
            <person name="Lee W."/>
            <person name="Lennon N."/>
            <person name="Letendre F."/>
            <person name="LeVine R."/>
            <person name="Lipovsky A."/>
            <person name="Liu X."/>
            <person name="Liu J."/>
            <person name="Liu S."/>
            <person name="Lokyitsang T."/>
            <person name="Lokyitsang Y."/>
            <person name="Lubonja R."/>
            <person name="Lui A."/>
            <person name="MacDonald P."/>
            <person name="Magnisalis V."/>
            <person name="Maru K."/>
            <person name="Matthews C."/>
            <person name="McCusker W."/>
            <person name="McDonough S."/>
            <person name="Mehta T."/>
            <person name="Meldrim J."/>
            <person name="Meneus L."/>
            <person name="Mihai O."/>
            <person name="Mihalev A."/>
            <person name="Mihova T."/>
            <person name="Mittelman R."/>
            <person name="Mlenga V."/>
            <person name="Montmayeur A."/>
            <person name="Mulrain L."/>
            <person name="Navidi A."/>
            <person name="Naylor J."/>
            <person name="Negash T."/>
            <person name="Nguyen T."/>
            <person name="Nguyen N."/>
            <person name="Nicol R."/>
            <person name="Norbu C."/>
            <person name="Norbu N."/>
            <person name="Novod N."/>
            <person name="O'Neill B."/>
            <person name="Osman S."/>
            <person name="Markiewicz E."/>
            <person name="Oyono O.L."/>
            <person name="Patti C."/>
            <person name="Phunkhang P."/>
            <person name="Pierre F."/>
            <person name="Priest M."/>
            <person name="Raghuraman S."/>
            <person name="Rege F."/>
            <person name="Reyes R."/>
            <person name="Rise C."/>
            <person name="Rogov P."/>
            <person name="Ross K."/>
            <person name="Ryan E."/>
            <person name="Settipalli S."/>
            <person name="Shea T."/>
            <person name="Sherpa N."/>
            <person name="Shi L."/>
            <person name="Shih D."/>
            <person name="Sparrow T."/>
            <person name="Spaulding J."/>
            <person name="Stalker J."/>
            <person name="Stange-Thomann N."/>
            <person name="Stavropoulos S."/>
            <person name="Stone C."/>
            <person name="Strader C."/>
            <person name="Tesfaye S."/>
            <person name="Thomson T."/>
            <person name="Thoulutsang Y."/>
            <person name="Thoulutsang D."/>
            <person name="Topham K."/>
            <person name="Topping I."/>
            <person name="Tsamla T."/>
            <person name="Vassiliev H."/>
            <person name="Vo A."/>
            <person name="Wangchuk T."/>
            <person name="Wangdi T."/>
            <person name="Weiand M."/>
            <person name="Wilkinson J."/>
            <person name="Wilson A."/>
            <person name="Yadav S."/>
            <person name="Young G."/>
            <person name="Yu Q."/>
            <person name="Zembek L."/>
            <person name="Zhong D."/>
            <person name="Zimmer A."/>
            <person name="Zwirko Z."/>
            <person name="Jaffe D.B."/>
            <person name="Alvarez P."/>
            <person name="Brockman W."/>
            <person name="Butler J."/>
            <person name="Chin C."/>
            <person name="Gnerre S."/>
            <person name="Grabherr M."/>
            <person name="Kleber M."/>
            <person name="Mauceli E."/>
            <person name="MacCallum I."/>
        </authorList>
    </citation>
    <scope>NUCLEOTIDE SEQUENCE [LARGE SCALE GENOMIC DNA]</scope>
    <source>
        <strain evidence="2 3">TSC#14021-0224.01</strain>
    </source>
</reference>
<evidence type="ECO:0000313" key="3">
    <source>
        <dbReference type="Proteomes" id="UP000008711"/>
    </source>
</evidence>
<dbReference type="SMR" id="A0A0Q5VL18"/>
<sequence>MDVLWKEQESANGSDPFAIHFPLPDHLDASQCRDDFISTIIEDHERRVSSLRATLSVRGKSVFDNAAETEDREREREREKERGAEAMMVRQMARLRKRESGRKTVQEAMESIKLRSTMMTELNIKCQKSAIEFLSVRLLKQLRLFSSPWPGQIDDIPYNLFKWSLDHFLARLEHSQLYLDVIHRERSSEDLDCVKFRTDLSEIEHILHEMREDFQNDSDLCENSLLLIGDCRYNTVGAWIKGLKDNCRIKDGISNSSLTEEPSLSSLDMRKTALVDRFEDISSTDPIQVRYQIKWVNSCMDQRLMLISSREELLRKELKELETKLQQDMTVQRSSEVIYFWDVEKLKVHTREWEAKLESDLENAEVQCTIARLALQKVRDDHKFYLEQEEMYLRKIAEFKTLMAARENVDQRKQVL</sequence>
<protein>
    <submittedName>
        <fullName evidence="2">Uncharacterized protein</fullName>
    </submittedName>
</protein>
<name>A0A0Q5VL18_DROER</name>
<dbReference type="OrthoDB" id="7914571at2759"/>
<evidence type="ECO:0000256" key="1">
    <source>
        <dbReference type="SAM" id="Coils"/>
    </source>
</evidence>